<evidence type="ECO:0008006" key="6">
    <source>
        <dbReference type="Google" id="ProtNLM"/>
    </source>
</evidence>
<dbReference type="OrthoDB" id="2429551at2759"/>
<evidence type="ECO:0000313" key="4">
    <source>
        <dbReference type="EMBL" id="GAU87291.1"/>
    </source>
</evidence>
<keyword evidence="2" id="KW-0646">Protease inhibitor</keyword>
<dbReference type="InterPro" id="IPR001713">
    <property type="entry name" value="Prot_inh_stefin"/>
</dbReference>
<evidence type="ECO:0000256" key="1">
    <source>
        <dbReference type="ARBA" id="ARBA00009403"/>
    </source>
</evidence>
<proteinExistence type="inferred from homology"/>
<dbReference type="PRINTS" id="PR00295">
    <property type="entry name" value="STEFINA"/>
</dbReference>
<dbReference type="GO" id="GO:0005829">
    <property type="term" value="C:cytosol"/>
    <property type="evidence" value="ECO:0007669"/>
    <property type="project" value="TreeGrafter"/>
</dbReference>
<dbReference type="SUPFAM" id="SSF54403">
    <property type="entry name" value="Cystatin/monellin"/>
    <property type="match status" value="1"/>
</dbReference>
<evidence type="ECO:0000313" key="5">
    <source>
        <dbReference type="Proteomes" id="UP000186922"/>
    </source>
</evidence>
<keyword evidence="3" id="KW-0789">Thiol protease inhibitor</keyword>
<dbReference type="InterPro" id="IPR046350">
    <property type="entry name" value="Cystatin_sf"/>
</dbReference>
<protein>
    <recommendedName>
        <fullName evidence="6">Cystatin domain-containing protein</fullName>
    </recommendedName>
</protein>
<dbReference type="Proteomes" id="UP000186922">
    <property type="component" value="Unassembled WGS sequence"/>
</dbReference>
<dbReference type="Gene3D" id="3.10.450.10">
    <property type="match status" value="1"/>
</dbReference>
<gene>
    <name evidence="4" type="primary">RvY_00170-1</name>
    <name evidence="4" type="synonym">RvY_00170.1</name>
    <name evidence="4" type="ORF">RvY_00170</name>
</gene>
<comment type="caution">
    <text evidence="4">The sequence shown here is derived from an EMBL/GenBank/DDBJ whole genome shotgun (WGS) entry which is preliminary data.</text>
</comment>
<organism evidence="4 5">
    <name type="scientific">Ramazzottius varieornatus</name>
    <name type="common">Water bear</name>
    <name type="synonym">Tardigrade</name>
    <dbReference type="NCBI Taxonomy" id="947166"/>
    <lineage>
        <taxon>Eukaryota</taxon>
        <taxon>Metazoa</taxon>
        <taxon>Ecdysozoa</taxon>
        <taxon>Tardigrada</taxon>
        <taxon>Eutardigrada</taxon>
        <taxon>Parachela</taxon>
        <taxon>Hypsibioidea</taxon>
        <taxon>Ramazzottiidae</taxon>
        <taxon>Ramazzottius</taxon>
    </lineage>
</organism>
<dbReference type="GO" id="GO:0004869">
    <property type="term" value="F:cysteine-type endopeptidase inhibitor activity"/>
    <property type="evidence" value="ECO:0007669"/>
    <property type="project" value="UniProtKB-KW"/>
</dbReference>
<dbReference type="EMBL" id="BDGG01000001">
    <property type="protein sequence ID" value="GAU87291.1"/>
    <property type="molecule type" value="Genomic_DNA"/>
</dbReference>
<dbReference type="AlphaFoldDB" id="A0A1D1UCS4"/>
<accession>A0A1D1UCS4</accession>
<dbReference type="PANTHER" id="PTHR11414">
    <property type="entry name" value="CYSTATIN FAMILY MEMBER"/>
    <property type="match status" value="1"/>
</dbReference>
<keyword evidence="5" id="KW-1185">Reference proteome</keyword>
<name>A0A1D1UCS4_RAMVA</name>
<dbReference type="PANTHER" id="PTHR11414:SF21">
    <property type="entry name" value="CYSTATIN 14A, TANDEM DUPLICATE 1-RELATED"/>
    <property type="match status" value="1"/>
</dbReference>
<sequence length="125" mass="13881">MAQHLGEPIMMTMEEPIMTVREPVICGGYSKDLEATPEVQEKASAVKDEILKGAGAGVKADEFVVEKYASQLVNGINHKMKIRLAPGSYIHATVYEPFGAKVEDLRVHEVTTNHKKDEPLFSWAR</sequence>
<evidence type="ECO:0000256" key="2">
    <source>
        <dbReference type="ARBA" id="ARBA00022690"/>
    </source>
</evidence>
<comment type="similarity">
    <text evidence="1">Belongs to the cystatin family.</text>
</comment>
<evidence type="ECO:0000256" key="3">
    <source>
        <dbReference type="ARBA" id="ARBA00022704"/>
    </source>
</evidence>
<reference evidence="4 5" key="1">
    <citation type="journal article" date="2016" name="Nat. Commun.">
        <title>Extremotolerant tardigrade genome and improved radiotolerance of human cultured cells by tardigrade-unique protein.</title>
        <authorList>
            <person name="Hashimoto T."/>
            <person name="Horikawa D.D."/>
            <person name="Saito Y."/>
            <person name="Kuwahara H."/>
            <person name="Kozuka-Hata H."/>
            <person name="Shin-I T."/>
            <person name="Minakuchi Y."/>
            <person name="Ohishi K."/>
            <person name="Motoyama A."/>
            <person name="Aizu T."/>
            <person name="Enomoto A."/>
            <person name="Kondo K."/>
            <person name="Tanaka S."/>
            <person name="Hara Y."/>
            <person name="Koshikawa S."/>
            <person name="Sagara H."/>
            <person name="Miura T."/>
            <person name="Yokobori S."/>
            <person name="Miyagawa K."/>
            <person name="Suzuki Y."/>
            <person name="Kubo T."/>
            <person name="Oyama M."/>
            <person name="Kohara Y."/>
            <person name="Fujiyama A."/>
            <person name="Arakawa K."/>
            <person name="Katayama T."/>
            <person name="Toyoda A."/>
            <person name="Kunieda T."/>
        </authorList>
    </citation>
    <scope>NUCLEOTIDE SEQUENCE [LARGE SCALE GENOMIC DNA]</scope>
    <source>
        <strain evidence="4 5">YOKOZUNA-1</strain>
    </source>
</reference>